<evidence type="ECO:0000259" key="2">
    <source>
        <dbReference type="PROSITE" id="PS50206"/>
    </source>
</evidence>
<proteinExistence type="predicted"/>
<dbReference type="SMART" id="SM00450">
    <property type="entry name" value="RHOD"/>
    <property type="match status" value="1"/>
</dbReference>
<feature type="chain" id="PRO_5011700878" evidence="1">
    <location>
        <begin position="24"/>
        <end position="144"/>
    </location>
</feature>
<gene>
    <name evidence="3" type="ORF">SAMN04488104_100933</name>
</gene>
<dbReference type="OrthoDB" id="9808735at2"/>
<dbReference type="Proteomes" id="UP000199060">
    <property type="component" value="Unassembled WGS sequence"/>
</dbReference>
<name>A0A1G6QF01_9BACT</name>
<dbReference type="GO" id="GO:0016740">
    <property type="term" value="F:transferase activity"/>
    <property type="evidence" value="ECO:0007669"/>
    <property type="project" value="UniProtKB-KW"/>
</dbReference>
<protein>
    <submittedName>
        <fullName evidence="3">Rhodanese-related sulfurtransferase</fullName>
    </submittedName>
</protein>
<dbReference type="CDD" id="cd00158">
    <property type="entry name" value="RHOD"/>
    <property type="match status" value="1"/>
</dbReference>
<dbReference type="InterPro" id="IPR001763">
    <property type="entry name" value="Rhodanese-like_dom"/>
</dbReference>
<keyword evidence="1" id="KW-0732">Signal</keyword>
<feature type="domain" description="Rhodanese" evidence="2">
    <location>
        <begin position="52"/>
        <end position="143"/>
    </location>
</feature>
<reference evidence="4" key="1">
    <citation type="submission" date="2016-10" db="EMBL/GenBank/DDBJ databases">
        <authorList>
            <person name="Varghese N."/>
            <person name="Submissions S."/>
        </authorList>
    </citation>
    <scope>NUCLEOTIDE SEQUENCE [LARGE SCALE GENOMIC DNA]</scope>
    <source>
        <strain evidence="4">DSM 23095</strain>
    </source>
</reference>
<dbReference type="EMBL" id="FNAC01000009">
    <property type="protein sequence ID" value="SDC91050.1"/>
    <property type="molecule type" value="Genomic_DNA"/>
</dbReference>
<evidence type="ECO:0000313" key="3">
    <source>
        <dbReference type="EMBL" id="SDC91050.1"/>
    </source>
</evidence>
<dbReference type="SUPFAM" id="SSF52821">
    <property type="entry name" value="Rhodanese/Cell cycle control phosphatase"/>
    <property type="match status" value="1"/>
</dbReference>
<keyword evidence="4" id="KW-1185">Reference proteome</keyword>
<dbReference type="InterPro" id="IPR050229">
    <property type="entry name" value="GlpE_sulfurtransferase"/>
</dbReference>
<evidence type="ECO:0000313" key="4">
    <source>
        <dbReference type="Proteomes" id="UP000199060"/>
    </source>
</evidence>
<dbReference type="Gene3D" id="3.40.250.10">
    <property type="entry name" value="Rhodanese-like domain"/>
    <property type="match status" value="1"/>
</dbReference>
<feature type="signal peptide" evidence="1">
    <location>
        <begin position="1"/>
        <end position="23"/>
    </location>
</feature>
<dbReference type="PANTHER" id="PTHR43031">
    <property type="entry name" value="FAD-DEPENDENT OXIDOREDUCTASE"/>
    <property type="match status" value="1"/>
</dbReference>
<sequence length="144" mass="15973">MKNLFFVLSLVLLLGGCSGADQQQNNSQSTTKESQQARVITLNSKDFQSKFQTGKGILLDVRTPAEINQGILSKDATVIDIYSSDFAKRVLELPKDEEIYIYCSAGVRSEQAANFLIENGYTQVFHLRGGLGDWARNGLPLERL</sequence>
<organism evidence="3 4">
    <name type="scientific">Algoriphagus faecimaris</name>
    <dbReference type="NCBI Taxonomy" id="686796"/>
    <lineage>
        <taxon>Bacteria</taxon>
        <taxon>Pseudomonadati</taxon>
        <taxon>Bacteroidota</taxon>
        <taxon>Cytophagia</taxon>
        <taxon>Cytophagales</taxon>
        <taxon>Cyclobacteriaceae</taxon>
        <taxon>Algoriphagus</taxon>
    </lineage>
</organism>
<dbReference type="AlphaFoldDB" id="A0A1G6QF01"/>
<keyword evidence="3" id="KW-0808">Transferase</keyword>
<evidence type="ECO:0000256" key="1">
    <source>
        <dbReference type="SAM" id="SignalP"/>
    </source>
</evidence>
<dbReference type="RefSeq" id="WP_087938496.1">
    <property type="nucleotide sequence ID" value="NZ_FNAC01000009.1"/>
</dbReference>
<dbReference type="InterPro" id="IPR036873">
    <property type="entry name" value="Rhodanese-like_dom_sf"/>
</dbReference>
<dbReference type="Pfam" id="PF00581">
    <property type="entry name" value="Rhodanese"/>
    <property type="match status" value="1"/>
</dbReference>
<accession>A0A1G6QF01</accession>
<dbReference type="PANTHER" id="PTHR43031:SF1">
    <property type="entry name" value="PYRIDINE NUCLEOTIDE-DISULPHIDE OXIDOREDUCTASE"/>
    <property type="match status" value="1"/>
</dbReference>
<dbReference type="PROSITE" id="PS50206">
    <property type="entry name" value="RHODANESE_3"/>
    <property type="match status" value="1"/>
</dbReference>
<dbReference type="STRING" id="686796.SAMN04488104_100933"/>
<dbReference type="PROSITE" id="PS51257">
    <property type="entry name" value="PROKAR_LIPOPROTEIN"/>
    <property type="match status" value="1"/>
</dbReference>